<keyword evidence="4" id="KW-0808">Transferase</keyword>
<keyword evidence="4" id="KW-0418">Kinase</keyword>
<comment type="caution">
    <text evidence="11">The sequence shown here is derived from an EMBL/GenBank/DDBJ whole genome shotgun (WGS) entry which is preliminary data.</text>
</comment>
<evidence type="ECO:0000259" key="8">
    <source>
        <dbReference type="PROSITE" id="PS50109"/>
    </source>
</evidence>
<dbReference type="InterPro" id="IPR001789">
    <property type="entry name" value="Sig_transdc_resp-reg_receiver"/>
</dbReference>
<dbReference type="SMART" id="SM00388">
    <property type="entry name" value="HisKA"/>
    <property type="match status" value="1"/>
</dbReference>
<dbReference type="Pfam" id="PF02518">
    <property type="entry name" value="HATPase_c"/>
    <property type="match status" value="2"/>
</dbReference>
<feature type="compositionally biased region" description="Basic and acidic residues" evidence="7">
    <location>
        <begin position="448"/>
        <end position="458"/>
    </location>
</feature>
<keyword evidence="5" id="KW-0902">Two-component regulatory system</keyword>
<dbReference type="Pfam" id="PF08447">
    <property type="entry name" value="PAS_3"/>
    <property type="match status" value="1"/>
</dbReference>
<evidence type="ECO:0000256" key="1">
    <source>
        <dbReference type="ARBA" id="ARBA00000085"/>
    </source>
</evidence>
<dbReference type="InterPro" id="IPR011006">
    <property type="entry name" value="CheY-like_superfamily"/>
</dbReference>
<feature type="domain" description="Histidine kinase" evidence="8">
    <location>
        <begin position="300"/>
        <end position="560"/>
    </location>
</feature>
<organism evidence="11 12">
    <name type="scientific">Scytonema hofmannii FACHB-248</name>
    <dbReference type="NCBI Taxonomy" id="1842502"/>
    <lineage>
        <taxon>Bacteria</taxon>
        <taxon>Bacillati</taxon>
        <taxon>Cyanobacteriota</taxon>
        <taxon>Cyanophyceae</taxon>
        <taxon>Nostocales</taxon>
        <taxon>Scytonemataceae</taxon>
        <taxon>Scytonema</taxon>
    </lineage>
</organism>
<dbReference type="SMART" id="SM00387">
    <property type="entry name" value="HATPase_c"/>
    <property type="match status" value="1"/>
</dbReference>
<evidence type="ECO:0000256" key="4">
    <source>
        <dbReference type="ARBA" id="ARBA00022777"/>
    </source>
</evidence>
<keyword evidence="12" id="KW-1185">Reference proteome</keyword>
<dbReference type="InterPro" id="IPR000700">
    <property type="entry name" value="PAS-assoc_C"/>
</dbReference>
<dbReference type="CDD" id="cd17580">
    <property type="entry name" value="REC_2_DhkD-like"/>
    <property type="match status" value="1"/>
</dbReference>
<dbReference type="Pfam" id="PF00512">
    <property type="entry name" value="HisKA"/>
    <property type="match status" value="1"/>
</dbReference>
<proteinExistence type="predicted"/>
<feature type="domain" description="Response regulatory" evidence="9">
    <location>
        <begin position="8"/>
        <end position="125"/>
    </location>
</feature>
<dbReference type="Gene3D" id="3.30.450.20">
    <property type="entry name" value="PAS domain"/>
    <property type="match status" value="1"/>
</dbReference>
<dbReference type="SUPFAM" id="SSF55785">
    <property type="entry name" value="PYP-like sensor domain (PAS domain)"/>
    <property type="match status" value="1"/>
</dbReference>
<dbReference type="InterPro" id="IPR000014">
    <property type="entry name" value="PAS"/>
</dbReference>
<dbReference type="SUPFAM" id="SSF52172">
    <property type="entry name" value="CheY-like"/>
    <property type="match status" value="2"/>
</dbReference>
<dbReference type="SUPFAM" id="SSF55874">
    <property type="entry name" value="ATPase domain of HSP90 chaperone/DNA topoisomerase II/histidine kinase"/>
    <property type="match status" value="1"/>
</dbReference>
<dbReference type="InterPro" id="IPR036890">
    <property type="entry name" value="HATPase_C_sf"/>
</dbReference>
<dbReference type="CDD" id="cd16922">
    <property type="entry name" value="HATPase_EvgS-ArcB-TorS-like"/>
    <property type="match status" value="1"/>
</dbReference>
<dbReference type="Proteomes" id="UP000660380">
    <property type="component" value="Unassembled WGS sequence"/>
</dbReference>
<evidence type="ECO:0000256" key="2">
    <source>
        <dbReference type="ARBA" id="ARBA00012438"/>
    </source>
</evidence>
<feature type="region of interest" description="Disordered" evidence="7">
    <location>
        <begin position="435"/>
        <end position="483"/>
    </location>
</feature>
<protein>
    <recommendedName>
        <fullName evidence="2">histidine kinase</fullName>
        <ecNumber evidence="2">2.7.13.3</ecNumber>
    </recommendedName>
</protein>
<dbReference type="SMART" id="SM00091">
    <property type="entry name" value="PAS"/>
    <property type="match status" value="1"/>
</dbReference>
<feature type="domain" description="Response regulatory" evidence="9">
    <location>
        <begin position="587"/>
        <end position="705"/>
    </location>
</feature>
<dbReference type="Gene3D" id="1.10.287.130">
    <property type="match status" value="1"/>
</dbReference>
<dbReference type="PROSITE" id="PS50109">
    <property type="entry name" value="HIS_KIN"/>
    <property type="match status" value="1"/>
</dbReference>
<dbReference type="CDD" id="cd00082">
    <property type="entry name" value="HisKA"/>
    <property type="match status" value="1"/>
</dbReference>
<evidence type="ECO:0000313" key="11">
    <source>
        <dbReference type="EMBL" id="MBD2606400.1"/>
    </source>
</evidence>
<name>A0ABR8GTE8_9CYAN</name>
<dbReference type="EMBL" id="JACJTA010000039">
    <property type="protein sequence ID" value="MBD2606400.1"/>
    <property type="molecule type" value="Genomic_DNA"/>
</dbReference>
<sequence length="708" mass="78780">MQSAPKVNILLIDDHPENLIALEAILEGLGQNLVKAYSGAEALRCLLHQDFAVILLDVQMPEMDGFETATLIRQRERSRNTPIIFLTAFGVNDTMVFKGYTLGAVDYLSKPIDSVILKSKVTVFVELFKKTLEVKRQATELASMNSELRESEEKFRALSACSPIAIFLTDTQGKFTYTNPNCQGFYNFKLAEGWEEGWAKCIYAEDRDRVLADWSHSIRCEQTYSSEFRICRTDNALCWVHVRTSVMFSDNRQLLGYVGTIEDITERKQAEIVREQMIREQAARQEAEAANRMKDEFLAIVSHELRTPLTSILGWSKQLLTRQLDPAITNRALETIERNAQSQAQLIEDILDVSKIIRGKLQLQIEPVNLIALIETLVETVRPQADAKAIQLESIFDPQVQMICGDQQRLRQVIGNLLSNAIKFTSKAGRVEISLSMGNGGQGGQGDKGTRGQGDKETIFSPPPSLPPSPPLHVSPSPPPSIYAQISVTDTGIGINPDFIPYVFDRFRQADSSSTRSYGGLGLGLTIARHLVELHNGKIYAHSEGEGKGATFTVQLPLLKANQLKPESALENNANVLENLPSLDNVKVLVVEDNIDSRDFVKIVLEESFAKVTAVGSASEAIECLKRDHFHVLVSDIGMPGEDGYQLISQVRDLEQKSGRKIPAIALTAYTRIEDKIQALEAGFQKHLIKPIEPNELVKMVAELVHRS</sequence>
<dbReference type="PRINTS" id="PR00344">
    <property type="entry name" value="BCTRLSENSOR"/>
</dbReference>
<dbReference type="Gene3D" id="3.40.50.2300">
    <property type="match status" value="2"/>
</dbReference>
<dbReference type="Pfam" id="PF00072">
    <property type="entry name" value="Response_reg"/>
    <property type="match status" value="2"/>
</dbReference>
<dbReference type="PANTHER" id="PTHR43547">
    <property type="entry name" value="TWO-COMPONENT HISTIDINE KINASE"/>
    <property type="match status" value="1"/>
</dbReference>
<dbReference type="InterPro" id="IPR035965">
    <property type="entry name" value="PAS-like_dom_sf"/>
</dbReference>
<dbReference type="CDD" id="cd00130">
    <property type="entry name" value="PAS"/>
    <property type="match status" value="1"/>
</dbReference>
<gene>
    <name evidence="11" type="ORF">H6G81_18155</name>
</gene>
<evidence type="ECO:0000256" key="6">
    <source>
        <dbReference type="PROSITE-ProRule" id="PRU00169"/>
    </source>
</evidence>
<feature type="modified residue" description="4-aspartylphosphate" evidence="6">
    <location>
        <position position="636"/>
    </location>
</feature>
<feature type="compositionally biased region" description="Pro residues" evidence="7">
    <location>
        <begin position="461"/>
        <end position="481"/>
    </location>
</feature>
<evidence type="ECO:0000256" key="3">
    <source>
        <dbReference type="ARBA" id="ARBA00022553"/>
    </source>
</evidence>
<dbReference type="NCBIfam" id="TIGR00229">
    <property type="entry name" value="sensory_box"/>
    <property type="match status" value="1"/>
</dbReference>
<evidence type="ECO:0000259" key="9">
    <source>
        <dbReference type="PROSITE" id="PS50110"/>
    </source>
</evidence>
<evidence type="ECO:0000256" key="7">
    <source>
        <dbReference type="SAM" id="MobiDB-lite"/>
    </source>
</evidence>
<dbReference type="SUPFAM" id="SSF47384">
    <property type="entry name" value="Homodimeric domain of signal transducing histidine kinase"/>
    <property type="match status" value="1"/>
</dbReference>
<dbReference type="InterPro" id="IPR001610">
    <property type="entry name" value="PAC"/>
</dbReference>
<dbReference type="RefSeq" id="WP_029633707.1">
    <property type="nucleotide sequence ID" value="NZ_JACJTA010000039.1"/>
</dbReference>
<reference evidence="11 12" key="1">
    <citation type="journal article" date="2020" name="ISME J.">
        <title>Comparative genomics reveals insights into cyanobacterial evolution and habitat adaptation.</title>
        <authorList>
            <person name="Chen M.Y."/>
            <person name="Teng W.K."/>
            <person name="Zhao L."/>
            <person name="Hu C.X."/>
            <person name="Zhou Y.K."/>
            <person name="Han B.P."/>
            <person name="Song L.R."/>
            <person name="Shu W.S."/>
        </authorList>
    </citation>
    <scope>NUCLEOTIDE SEQUENCE [LARGE SCALE GENOMIC DNA]</scope>
    <source>
        <strain evidence="11 12">FACHB-248</strain>
    </source>
</reference>
<dbReference type="SMART" id="SM00086">
    <property type="entry name" value="PAC"/>
    <property type="match status" value="1"/>
</dbReference>
<dbReference type="InterPro" id="IPR003661">
    <property type="entry name" value="HisK_dim/P_dom"/>
</dbReference>
<feature type="domain" description="PAC" evidence="10">
    <location>
        <begin position="224"/>
        <end position="276"/>
    </location>
</feature>
<dbReference type="InterPro" id="IPR036097">
    <property type="entry name" value="HisK_dim/P_sf"/>
</dbReference>
<evidence type="ECO:0000259" key="10">
    <source>
        <dbReference type="PROSITE" id="PS50113"/>
    </source>
</evidence>
<dbReference type="InterPro" id="IPR004358">
    <property type="entry name" value="Sig_transdc_His_kin-like_C"/>
</dbReference>
<dbReference type="InterPro" id="IPR003594">
    <property type="entry name" value="HATPase_dom"/>
</dbReference>
<dbReference type="SMART" id="SM00448">
    <property type="entry name" value="REC"/>
    <property type="match status" value="2"/>
</dbReference>
<keyword evidence="3 6" id="KW-0597">Phosphoprotein</keyword>
<dbReference type="InterPro" id="IPR005467">
    <property type="entry name" value="His_kinase_dom"/>
</dbReference>
<dbReference type="EC" id="2.7.13.3" evidence="2"/>
<evidence type="ECO:0000256" key="5">
    <source>
        <dbReference type="ARBA" id="ARBA00023012"/>
    </source>
</evidence>
<feature type="compositionally biased region" description="Gly residues" evidence="7">
    <location>
        <begin position="438"/>
        <end position="447"/>
    </location>
</feature>
<dbReference type="InterPro" id="IPR013655">
    <property type="entry name" value="PAS_fold_3"/>
</dbReference>
<feature type="modified residue" description="4-aspartylphosphate" evidence="6">
    <location>
        <position position="57"/>
    </location>
</feature>
<dbReference type="PROSITE" id="PS50110">
    <property type="entry name" value="RESPONSE_REGULATORY"/>
    <property type="match status" value="2"/>
</dbReference>
<evidence type="ECO:0000313" key="12">
    <source>
        <dbReference type="Proteomes" id="UP000660380"/>
    </source>
</evidence>
<dbReference type="PANTHER" id="PTHR43547:SF2">
    <property type="entry name" value="HYBRID SIGNAL TRANSDUCTION HISTIDINE KINASE C"/>
    <property type="match status" value="1"/>
</dbReference>
<comment type="catalytic activity">
    <reaction evidence="1">
        <text>ATP + protein L-histidine = ADP + protein N-phospho-L-histidine.</text>
        <dbReference type="EC" id="2.7.13.3"/>
    </reaction>
</comment>
<accession>A0ABR8GTE8</accession>
<dbReference type="PROSITE" id="PS50113">
    <property type="entry name" value="PAC"/>
    <property type="match status" value="1"/>
</dbReference>
<dbReference type="Gene3D" id="3.30.565.10">
    <property type="entry name" value="Histidine kinase-like ATPase, C-terminal domain"/>
    <property type="match status" value="1"/>
</dbReference>